<accession>A0AAW2HS39</accession>
<dbReference type="EMBL" id="JARGDH010000003">
    <property type="protein sequence ID" value="KAL0272290.1"/>
    <property type="molecule type" value="Genomic_DNA"/>
</dbReference>
<comment type="caution">
    <text evidence="2">The sequence shown here is derived from an EMBL/GenBank/DDBJ whole genome shotgun (WGS) entry which is preliminary data.</text>
</comment>
<protein>
    <submittedName>
        <fullName evidence="2">Uncharacterized protein</fullName>
    </submittedName>
</protein>
<gene>
    <name evidence="2" type="ORF">PYX00_005326</name>
</gene>
<dbReference type="PANTHER" id="PTHR43696">
    <property type="entry name" value="COILED-COIL DOMAIN-CONTAINING PROTEIN 157"/>
    <property type="match status" value="1"/>
</dbReference>
<dbReference type="InterPro" id="IPR029681">
    <property type="entry name" value="CCDC157"/>
</dbReference>
<feature type="coiled-coil region" evidence="1">
    <location>
        <begin position="246"/>
        <end position="319"/>
    </location>
</feature>
<dbReference type="PANTHER" id="PTHR43696:SF9">
    <property type="entry name" value="COILED-COIL DOMAIN-CONTAINING PROTEIN 157"/>
    <property type="match status" value="1"/>
</dbReference>
<dbReference type="AlphaFoldDB" id="A0AAW2HS39"/>
<reference evidence="2" key="1">
    <citation type="journal article" date="2024" name="Gigascience">
        <title>Chromosome-level genome of the poultry shaft louse Menopon gallinae provides insight into the host-switching and adaptive evolution of parasitic lice.</title>
        <authorList>
            <person name="Xu Y."/>
            <person name="Ma L."/>
            <person name="Liu S."/>
            <person name="Liang Y."/>
            <person name="Liu Q."/>
            <person name="He Z."/>
            <person name="Tian L."/>
            <person name="Duan Y."/>
            <person name="Cai W."/>
            <person name="Li H."/>
            <person name="Song F."/>
        </authorList>
    </citation>
    <scope>NUCLEOTIDE SEQUENCE</scope>
    <source>
        <strain evidence="2">Cailab_2023a</strain>
    </source>
</reference>
<keyword evidence="1" id="KW-0175">Coiled coil</keyword>
<evidence type="ECO:0000313" key="2">
    <source>
        <dbReference type="EMBL" id="KAL0272290.1"/>
    </source>
</evidence>
<name>A0AAW2HS39_9NEOP</name>
<feature type="coiled-coil region" evidence="1">
    <location>
        <begin position="359"/>
        <end position="407"/>
    </location>
</feature>
<evidence type="ECO:0000256" key="1">
    <source>
        <dbReference type="SAM" id="Coils"/>
    </source>
</evidence>
<organism evidence="2">
    <name type="scientific">Menopon gallinae</name>
    <name type="common">poultry shaft louse</name>
    <dbReference type="NCBI Taxonomy" id="328185"/>
    <lineage>
        <taxon>Eukaryota</taxon>
        <taxon>Metazoa</taxon>
        <taxon>Ecdysozoa</taxon>
        <taxon>Arthropoda</taxon>
        <taxon>Hexapoda</taxon>
        <taxon>Insecta</taxon>
        <taxon>Pterygota</taxon>
        <taxon>Neoptera</taxon>
        <taxon>Paraneoptera</taxon>
        <taxon>Psocodea</taxon>
        <taxon>Troctomorpha</taxon>
        <taxon>Phthiraptera</taxon>
        <taxon>Amblycera</taxon>
        <taxon>Menoponidae</taxon>
        <taxon>Menopon</taxon>
    </lineage>
</organism>
<sequence length="466" mass="54268">MSKVNSYLLNSLTWNLGQMTNLIKMVRARVGDIKFPSWRHPLLSCGELDAFRLLEETKDCDRYTYLLELTFDRLLYILNLIINYLEGCNALAKFKPGKNVERPSNLSMASLLFMIWERIQVQCETHKDTPKIIHGRCTSSSSTQSDNTSFASCTTCELAQKLVTDIVLKVENYLMDDASEPAFITERKMLKERLVTASSWSAMMTWVNVVLNDITTLCEDVRKYKTEYLKMKHILDYGDSGSMKKIKKYEEEIKTLQKTFKDSEEKLLCMENEIKTLKDEREKQQEELNYLNDEYTKNMANLEAKKKSLEDEMAARNKMDREKTSEWGTKLEAEARKRDFLKKDAESIKYSFAEMEGQVAEANYKCTVLQAELEEAKEEVKSLRQEKERLLASLNEKQREIDKFSRKLLEAFPDISEENENKYKGTGDPLTDMRHQIEANKLRISQLLLHNENLQSTISRIEAVKK</sequence>
<proteinExistence type="predicted"/>